<comment type="caution">
    <text evidence="2">The sequence shown here is derived from an EMBL/GenBank/DDBJ whole genome shotgun (WGS) entry which is preliminary data.</text>
</comment>
<dbReference type="AlphaFoldDB" id="A0A3P1XBY0"/>
<dbReference type="InterPro" id="IPR003343">
    <property type="entry name" value="Big_2"/>
</dbReference>
<dbReference type="InterPro" id="IPR008964">
    <property type="entry name" value="Invasin/intimin_cell_adhesion"/>
</dbReference>
<dbReference type="SMART" id="SM00635">
    <property type="entry name" value="BID_2"/>
    <property type="match status" value="2"/>
</dbReference>
<sequence length="430" mass="44823">MSSMAYRAAPVWKEFKVGDTEPPVPGDGGKLTVSVSYMTFKVEWTKASDNESYYYDLNYTLFWRKASESVWKEVDMLNTTAYLWEAEANTEYVVYVRVKDEAGNYADYETKKFKTLPSPPPVPGGGGKLTVSNITGSGFTVNWEKAEDSKTPQNELIYKVYCKRRGHTIPIFQSSDLVATLTDKTSYTITGLGGSGGISINPALDKGYDVNVKVVDADGSSAWYKSENVKLAAPTVAVTGVTLAPNTLTLKVGQTDALTATVAPATATNKAVTWTSSAPAIATVDASGTVRGVSPGTATITVKTVDGGKTATATVTVKEATVPVTGVTVDPGSLTLKVGQTGSLTATVAPATATNKAVTWTSSAPAIATVDASGTVRGVSPGMTTITVRTNDGGKTATATVTVKAGVAPAVTKVTGITLNYSSITVNGDL</sequence>
<dbReference type="Gene3D" id="2.60.40.1080">
    <property type="match status" value="2"/>
</dbReference>
<dbReference type="InterPro" id="IPR013783">
    <property type="entry name" value="Ig-like_fold"/>
</dbReference>
<dbReference type="EMBL" id="RQYS01000141">
    <property type="protein sequence ID" value="RRD55895.1"/>
    <property type="molecule type" value="Genomic_DNA"/>
</dbReference>
<evidence type="ECO:0000313" key="3">
    <source>
        <dbReference type="Proteomes" id="UP000278609"/>
    </source>
</evidence>
<reference evidence="2 3" key="1">
    <citation type="submission" date="2018-11" db="EMBL/GenBank/DDBJ databases">
        <title>Genomes From Bacteria Associated with the Canine Oral Cavity: a Test Case for Automated Genome-Based Taxonomic Assignment.</title>
        <authorList>
            <person name="Coil D.A."/>
            <person name="Jospin G."/>
            <person name="Darling A.E."/>
            <person name="Wallis C."/>
            <person name="Davis I.J."/>
            <person name="Harris S."/>
            <person name="Eisen J.A."/>
            <person name="Holcombe L.J."/>
            <person name="O'Flynn C."/>
        </authorList>
    </citation>
    <scope>NUCLEOTIDE SEQUENCE [LARGE SCALE GENOMIC DNA]</scope>
    <source>
        <strain evidence="2 3">OH2617_COT-023</strain>
    </source>
</reference>
<dbReference type="OrthoDB" id="155521at2"/>
<proteinExistence type="predicted"/>
<dbReference type="Proteomes" id="UP000278609">
    <property type="component" value="Unassembled WGS sequence"/>
</dbReference>
<evidence type="ECO:0000313" key="2">
    <source>
        <dbReference type="EMBL" id="RRD55895.1"/>
    </source>
</evidence>
<name>A0A3P1XBY0_TANFO</name>
<evidence type="ECO:0000259" key="1">
    <source>
        <dbReference type="PROSITE" id="PS50853"/>
    </source>
</evidence>
<organism evidence="2 3">
    <name type="scientific">Tannerella forsythia</name>
    <name type="common">Bacteroides forsythus</name>
    <dbReference type="NCBI Taxonomy" id="28112"/>
    <lineage>
        <taxon>Bacteria</taxon>
        <taxon>Pseudomonadati</taxon>
        <taxon>Bacteroidota</taxon>
        <taxon>Bacteroidia</taxon>
        <taxon>Bacteroidales</taxon>
        <taxon>Tannerellaceae</taxon>
        <taxon>Tannerella</taxon>
    </lineage>
</organism>
<dbReference type="Gene3D" id="2.60.40.10">
    <property type="entry name" value="Immunoglobulins"/>
    <property type="match status" value="2"/>
</dbReference>
<accession>A0A3P1XBY0</accession>
<dbReference type="InterPro" id="IPR003961">
    <property type="entry name" value="FN3_dom"/>
</dbReference>
<feature type="domain" description="Fibronectin type-III" evidence="1">
    <location>
        <begin position="24"/>
        <end position="118"/>
    </location>
</feature>
<dbReference type="SUPFAM" id="SSF49373">
    <property type="entry name" value="Invasin/intimin cell-adhesion fragments"/>
    <property type="match status" value="2"/>
</dbReference>
<dbReference type="PROSITE" id="PS50853">
    <property type="entry name" value="FN3"/>
    <property type="match status" value="1"/>
</dbReference>
<dbReference type="InterPro" id="IPR036116">
    <property type="entry name" value="FN3_sf"/>
</dbReference>
<protein>
    <submittedName>
        <fullName evidence="2">Ig domain-containing protein</fullName>
    </submittedName>
</protein>
<feature type="non-terminal residue" evidence="2">
    <location>
        <position position="430"/>
    </location>
</feature>
<dbReference type="Pfam" id="PF02368">
    <property type="entry name" value="Big_2"/>
    <property type="match status" value="2"/>
</dbReference>
<gene>
    <name evidence="2" type="ORF">EII40_14125</name>
</gene>
<dbReference type="SUPFAM" id="SSF49265">
    <property type="entry name" value="Fibronectin type III"/>
    <property type="match status" value="1"/>
</dbReference>